<keyword evidence="2" id="KW-1185">Reference proteome</keyword>
<gene>
    <name evidence="1" type="ORF">QAD02_008022</name>
</gene>
<protein>
    <submittedName>
        <fullName evidence="1">Uncharacterized protein</fullName>
    </submittedName>
</protein>
<dbReference type="EMBL" id="CM056744">
    <property type="protein sequence ID" value="KAJ8666360.1"/>
    <property type="molecule type" value="Genomic_DNA"/>
</dbReference>
<reference evidence="1" key="1">
    <citation type="submission" date="2023-04" db="EMBL/GenBank/DDBJ databases">
        <title>A chromosome-level genome assembly of the parasitoid wasp Eretmocerus hayati.</title>
        <authorList>
            <person name="Zhong Y."/>
            <person name="Liu S."/>
            <person name="Liu Y."/>
        </authorList>
    </citation>
    <scope>NUCLEOTIDE SEQUENCE</scope>
    <source>
        <strain evidence="1">ZJU_SS_LIU_2023</strain>
    </source>
</reference>
<evidence type="ECO:0000313" key="2">
    <source>
        <dbReference type="Proteomes" id="UP001239111"/>
    </source>
</evidence>
<proteinExistence type="predicted"/>
<sequence length="344" mass="37487">MSPKRNGPRIGVSEKIKRAVSTVFSGNKENSDQIIDTFVDYLLRSQCTGYVNGKVEGEVDYDTSTKVLSNQCVTLRNPQVTESDVPEPGRSGDSQNASSANPNLIHRGDRLTSSPAKKVGATPSSSDGYTDNSKEQVMPSAEKTLTRGQHLLKNTSHELKKYSPTALDARIERREEFRGRQSPPAHYQPSISGSPRQKRRTRSRTPSRRRSYSKSSNLSMRRVVIRHAEAAPVVALDRRDDRISHQGDLIETRRGEEGLGVARARGEALGAVGDHRNPRAEGEAAVARDRAEALSAVGDHKNLRAEGAAAVARDRAEAIDGVDNRSRSSGGNGVVKDEGVSLSW</sequence>
<comment type="caution">
    <text evidence="1">The sequence shown here is derived from an EMBL/GenBank/DDBJ whole genome shotgun (WGS) entry which is preliminary data.</text>
</comment>
<evidence type="ECO:0000313" key="1">
    <source>
        <dbReference type="EMBL" id="KAJ8666360.1"/>
    </source>
</evidence>
<dbReference type="Proteomes" id="UP001239111">
    <property type="component" value="Chromosome 4"/>
</dbReference>
<accession>A0ACC2N9N0</accession>
<organism evidence="1 2">
    <name type="scientific">Eretmocerus hayati</name>
    <dbReference type="NCBI Taxonomy" id="131215"/>
    <lineage>
        <taxon>Eukaryota</taxon>
        <taxon>Metazoa</taxon>
        <taxon>Ecdysozoa</taxon>
        <taxon>Arthropoda</taxon>
        <taxon>Hexapoda</taxon>
        <taxon>Insecta</taxon>
        <taxon>Pterygota</taxon>
        <taxon>Neoptera</taxon>
        <taxon>Endopterygota</taxon>
        <taxon>Hymenoptera</taxon>
        <taxon>Apocrita</taxon>
        <taxon>Proctotrupomorpha</taxon>
        <taxon>Chalcidoidea</taxon>
        <taxon>Aphelinidae</taxon>
        <taxon>Aphelininae</taxon>
        <taxon>Eretmocerus</taxon>
    </lineage>
</organism>
<name>A0ACC2N9N0_9HYME</name>